<dbReference type="EMBL" id="CP054475">
    <property type="protein sequence ID" value="UXD87034.1"/>
    <property type="molecule type" value="Genomic_DNA"/>
</dbReference>
<dbReference type="Gene3D" id="3.30.70.270">
    <property type="match status" value="1"/>
</dbReference>
<protein>
    <recommendedName>
        <fullName evidence="1">diguanylate cyclase</fullName>
        <ecNumber evidence="1">2.7.7.65</ecNumber>
    </recommendedName>
</protein>
<dbReference type="Gene3D" id="3.40.50.2300">
    <property type="match status" value="1"/>
</dbReference>
<evidence type="ECO:0000313" key="6">
    <source>
        <dbReference type="EMBL" id="UXD87034.1"/>
    </source>
</evidence>
<dbReference type="PANTHER" id="PTHR45138:SF9">
    <property type="entry name" value="DIGUANYLATE CYCLASE DGCM-RELATED"/>
    <property type="match status" value="1"/>
</dbReference>
<comment type="catalytic activity">
    <reaction evidence="2">
        <text>2 GTP = 3',3'-c-di-GMP + 2 diphosphate</text>
        <dbReference type="Rhea" id="RHEA:24898"/>
        <dbReference type="ChEBI" id="CHEBI:33019"/>
        <dbReference type="ChEBI" id="CHEBI:37565"/>
        <dbReference type="ChEBI" id="CHEBI:58805"/>
        <dbReference type="EC" id="2.7.7.65"/>
    </reaction>
</comment>
<evidence type="ECO:0000256" key="1">
    <source>
        <dbReference type="ARBA" id="ARBA00012528"/>
    </source>
</evidence>
<feature type="domain" description="GGDEF" evidence="5">
    <location>
        <begin position="165"/>
        <end position="302"/>
    </location>
</feature>
<dbReference type="NCBIfam" id="TIGR00254">
    <property type="entry name" value="GGDEF"/>
    <property type="match status" value="1"/>
</dbReference>
<dbReference type="InterPro" id="IPR029787">
    <property type="entry name" value="Nucleotide_cyclase"/>
</dbReference>
<dbReference type="CDD" id="cd01949">
    <property type="entry name" value="GGDEF"/>
    <property type="match status" value="1"/>
</dbReference>
<organism evidence="6 7">
    <name type="scientific">Thalassolituus hydrocarboniclasticus</name>
    <dbReference type="NCBI Taxonomy" id="2742796"/>
    <lineage>
        <taxon>Bacteria</taxon>
        <taxon>Pseudomonadati</taxon>
        <taxon>Pseudomonadota</taxon>
        <taxon>Gammaproteobacteria</taxon>
        <taxon>Oceanospirillales</taxon>
        <taxon>Oceanospirillaceae</taxon>
        <taxon>Thalassolituus</taxon>
    </lineage>
</organism>
<dbReference type="PROSITE" id="PS50887">
    <property type="entry name" value="GGDEF"/>
    <property type="match status" value="1"/>
</dbReference>
<evidence type="ECO:0000313" key="7">
    <source>
        <dbReference type="Proteomes" id="UP001065322"/>
    </source>
</evidence>
<dbReference type="Pfam" id="PF00990">
    <property type="entry name" value="GGDEF"/>
    <property type="match status" value="1"/>
</dbReference>
<evidence type="ECO:0000256" key="3">
    <source>
        <dbReference type="PROSITE-ProRule" id="PRU00169"/>
    </source>
</evidence>
<accession>A0ABY6A7W9</accession>
<dbReference type="InterPro" id="IPR000160">
    <property type="entry name" value="GGDEF_dom"/>
</dbReference>
<dbReference type="InterPro" id="IPR043128">
    <property type="entry name" value="Rev_trsase/Diguanyl_cyclase"/>
</dbReference>
<dbReference type="InterPro" id="IPR050469">
    <property type="entry name" value="Diguanylate_Cyclase"/>
</dbReference>
<feature type="domain" description="Response regulatory" evidence="4">
    <location>
        <begin position="6"/>
        <end position="122"/>
    </location>
</feature>
<dbReference type="RefSeq" id="WP_260998949.1">
    <property type="nucleotide sequence ID" value="NZ_CP054475.1"/>
</dbReference>
<dbReference type="PROSITE" id="PS50110">
    <property type="entry name" value="RESPONSE_REGULATORY"/>
    <property type="match status" value="1"/>
</dbReference>
<dbReference type="InterPro" id="IPR011006">
    <property type="entry name" value="CheY-like_superfamily"/>
</dbReference>
<name>A0ABY6A7W9_9GAMM</name>
<keyword evidence="7" id="KW-1185">Reference proteome</keyword>
<proteinExistence type="predicted"/>
<dbReference type="EC" id="2.7.7.65" evidence="1"/>
<dbReference type="SUPFAM" id="SSF52172">
    <property type="entry name" value="CheY-like"/>
    <property type="match status" value="1"/>
</dbReference>
<dbReference type="PANTHER" id="PTHR45138">
    <property type="entry name" value="REGULATORY COMPONENTS OF SENSORY TRANSDUCTION SYSTEM"/>
    <property type="match status" value="1"/>
</dbReference>
<gene>
    <name evidence="6" type="ORF">HUF19_06070</name>
</gene>
<evidence type="ECO:0000256" key="2">
    <source>
        <dbReference type="ARBA" id="ARBA00034247"/>
    </source>
</evidence>
<dbReference type="SMART" id="SM00267">
    <property type="entry name" value="GGDEF"/>
    <property type="match status" value="1"/>
</dbReference>
<evidence type="ECO:0000259" key="4">
    <source>
        <dbReference type="PROSITE" id="PS50110"/>
    </source>
</evidence>
<dbReference type="SUPFAM" id="SSF55073">
    <property type="entry name" value="Nucleotide cyclase"/>
    <property type="match status" value="1"/>
</dbReference>
<dbReference type="InterPro" id="IPR001789">
    <property type="entry name" value="Sig_transdc_resp-reg_receiver"/>
</dbReference>
<comment type="caution">
    <text evidence="3">Lacks conserved residue(s) required for the propagation of feature annotation.</text>
</comment>
<evidence type="ECO:0000259" key="5">
    <source>
        <dbReference type="PROSITE" id="PS50887"/>
    </source>
</evidence>
<dbReference type="Proteomes" id="UP001065322">
    <property type="component" value="Chromosome"/>
</dbReference>
<sequence>MSSQPLVIIAAETLALQAQLGDLLAAEVSISGVINRAQLYDWLDEPSQTPDLLILEQGLLNEELGTFCRRWQSHPQTRHCDILVLGAADDRLETEALMAGVADYLRKPLSPLLALARIKKQLAHRAQCKRLEALSVTDGLTQIANRRYLDEFLGAEWRRAQREGGNIGLMMVDIDHFKRFNDHYGHPQGDRCLILVAQCLAKTVQRPRDLVARYGGEEFALVLPSIHFEGMAVVAQRLQEAIAGLAIAHAASPVSPCVTVSIGLAWCEPQADERYELLLTAADEALYAAKSAGRNQCSETVNLALVRQLLEH</sequence>
<reference evidence="7" key="1">
    <citation type="submission" date="2020-06" db="EMBL/GenBank/DDBJ databases">
        <title>Thalassolituus marinus alknpb1M-1, a hydrocarbon-degrading bacterium isolated from the deep-sea overlying water using an in-situ strategy from the South China Sea basin.</title>
        <authorList>
            <person name="Dong C."/>
            <person name="Chen Y."/>
            <person name="Shao Z."/>
        </authorList>
    </citation>
    <scope>NUCLEOTIDE SEQUENCE [LARGE SCALE GENOMIC DNA]</scope>
    <source>
        <strain evidence="7">alknpb1M-1</strain>
    </source>
</reference>